<dbReference type="EMBL" id="AP027742">
    <property type="protein sequence ID" value="BDZ78449.1"/>
    <property type="molecule type" value="Genomic_DNA"/>
</dbReference>
<accession>A0ABN6Z515</accession>
<dbReference type="InterPro" id="IPR058532">
    <property type="entry name" value="YjbR/MT2646/Rv2570-like"/>
</dbReference>
<name>A0ABN6Z515_9FIRM</name>
<protein>
    <recommendedName>
        <fullName evidence="3">MmcQ family protein</fullName>
    </recommendedName>
</protein>
<dbReference type="Proteomes" id="UP001305815">
    <property type="component" value="Chromosome"/>
</dbReference>
<dbReference type="SUPFAM" id="SSF142906">
    <property type="entry name" value="YjbR-like"/>
    <property type="match status" value="1"/>
</dbReference>
<gene>
    <name evidence="1" type="ORF">Lac1_26320</name>
</gene>
<dbReference type="InterPro" id="IPR007351">
    <property type="entry name" value="YjbR"/>
</dbReference>
<keyword evidence="2" id="KW-1185">Reference proteome</keyword>
<proteinExistence type="predicted"/>
<dbReference type="Pfam" id="PF04237">
    <property type="entry name" value="YjbR"/>
    <property type="match status" value="1"/>
</dbReference>
<evidence type="ECO:0000313" key="1">
    <source>
        <dbReference type="EMBL" id="BDZ78449.1"/>
    </source>
</evidence>
<dbReference type="Gene3D" id="3.90.1150.30">
    <property type="match status" value="1"/>
</dbReference>
<evidence type="ECO:0008006" key="3">
    <source>
        <dbReference type="Google" id="ProtNLM"/>
    </source>
</evidence>
<dbReference type="PANTHER" id="PTHR35145:SF1">
    <property type="entry name" value="CYTOPLASMIC PROTEIN"/>
    <property type="match status" value="1"/>
</dbReference>
<dbReference type="PANTHER" id="PTHR35145">
    <property type="entry name" value="CYTOPLASMIC PROTEIN-RELATED"/>
    <property type="match status" value="1"/>
</dbReference>
<reference evidence="2" key="1">
    <citation type="journal article" date="2023" name="Int. J. Syst. Evol. Microbiol.">
        <title>Claveliimonas bilis gen. nov., sp. nov., deoxycholic acid-producing bacteria isolated from human faeces, and reclassification of Sellimonas monacensis Zenner et al. 2021 as Claveliimonas monacensis comb. nov.</title>
        <authorList>
            <person name="Hisatomi A."/>
            <person name="Kastawa N.W.E.P.G."/>
            <person name="Song I."/>
            <person name="Ohkuma M."/>
            <person name="Fukiya S."/>
            <person name="Sakamoto M."/>
        </authorList>
    </citation>
    <scope>NUCLEOTIDE SEQUENCE [LARGE SCALE GENOMIC DNA]</scope>
    <source>
        <strain evidence="2">12BBH14</strain>
    </source>
</reference>
<organism evidence="1 2">
    <name type="scientific">Claveliimonas bilis</name>
    <dbReference type="NCBI Taxonomy" id="3028070"/>
    <lineage>
        <taxon>Bacteria</taxon>
        <taxon>Bacillati</taxon>
        <taxon>Bacillota</taxon>
        <taxon>Clostridia</taxon>
        <taxon>Lachnospirales</taxon>
        <taxon>Lachnospiraceae</taxon>
        <taxon>Claveliimonas</taxon>
    </lineage>
</organism>
<evidence type="ECO:0000313" key="2">
    <source>
        <dbReference type="Proteomes" id="UP001305815"/>
    </source>
</evidence>
<sequence length="224" mass="25911">MKDIINNIFRRRKVNLTRLPAYGFSEKKGRYFYHTVLPGSGFSMEVEITGKGLVKATVIDAETNEPYTLHLTDSASGSFITGVKMDYEQVLTDIAEHCFEPDVFKGTQTKAIIAYVRETYGDELEFLWAKTPDNAIWRRKDTQKWYAAVLTVSRSKLGLPSDEMAEIIDLRIEPEQMEATVDNKKYFPGWHMNKRSWYTIILDGSVPEEEIYNRIDRSYRLATK</sequence>
<dbReference type="InterPro" id="IPR038056">
    <property type="entry name" value="YjbR-like_sf"/>
</dbReference>
<dbReference type="RefSeq" id="WP_316265503.1">
    <property type="nucleotide sequence ID" value="NZ_AP027742.1"/>
</dbReference>